<comment type="caution">
    <text evidence="1">The sequence shown here is derived from an EMBL/GenBank/DDBJ whole genome shotgun (WGS) entry which is preliminary data.</text>
</comment>
<evidence type="ECO:0000313" key="2">
    <source>
        <dbReference type="Proteomes" id="UP000289738"/>
    </source>
</evidence>
<evidence type="ECO:0000313" key="1">
    <source>
        <dbReference type="EMBL" id="RYQ88523.1"/>
    </source>
</evidence>
<dbReference type="AlphaFoldDB" id="A0A444XGN5"/>
<dbReference type="Proteomes" id="UP000289738">
    <property type="component" value="Chromosome B09"/>
</dbReference>
<sequence length="36" mass="4214">MPAGNLCRKGRTRRKLNHHMLKYQTKKQAMTALSML</sequence>
<keyword evidence="2" id="KW-1185">Reference proteome</keyword>
<name>A0A444XGN5_ARAHY</name>
<reference evidence="1 2" key="1">
    <citation type="submission" date="2019-01" db="EMBL/GenBank/DDBJ databases">
        <title>Sequencing of cultivated peanut Arachis hypogaea provides insights into genome evolution and oil improvement.</title>
        <authorList>
            <person name="Chen X."/>
        </authorList>
    </citation>
    <scope>NUCLEOTIDE SEQUENCE [LARGE SCALE GENOMIC DNA]</scope>
    <source>
        <strain evidence="2">cv. Fuhuasheng</strain>
        <tissue evidence="1">Leaves</tissue>
    </source>
</reference>
<protein>
    <submittedName>
        <fullName evidence="1">Uncharacterized protein</fullName>
    </submittedName>
</protein>
<organism evidence="1 2">
    <name type="scientific">Arachis hypogaea</name>
    <name type="common">Peanut</name>
    <dbReference type="NCBI Taxonomy" id="3818"/>
    <lineage>
        <taxon>Eukaryota</taxon>
        <taxon>Viridiplantae</taxon>
        <taxon>Streptophyta</taxon>
        <taxon>Embryophyta</taxon>
        <taxon>Tracheophyta</taxon>
        <taxon>Spermatophyta</taxon>
        <taxon>Magnoliopsida</taxon>
        <taxon>eudicotyledons</taxon>
        <taxon>Gunneridae</taxon>
        <taxon>Pentapetalae</taxon>
        <taxon>rosids</taxon>
        <taxon>fabids</taxon>
        <taxon>Fabales</taxon>
        <taxon>Fabaceae</taxon>
        <taxon>Papilionoideae</taxon>
        <taxon>50 kb inversion clade</taxon>
        <taxon>dalbergioids sensu lato</taxon>
        <taxon>Dalbergieae</taxon>
        <taxon>Pterocarpus clade</taxon>
        <taxon>Arachis</taxon>
    </lineage>
</organism>
<accession>A0A444XGN5</accession>
<gene>
    <name evidence="1" type="ORF">Ahy_B09g095660</name>
</gene>
<proteinExistence type="predicted"/>
<dbReference type="EMBL" id="SDMP01000019">
    <property type="protein sequence ID" value="RYQ88523.1"/>
    <property type="molecule type" value="Genomic_DNA"/>
</dbReference>